<evidence type="ECO:0000256" key="3">
    <source>
        <dbReference type="ARBA" id="ARBA00023015"/>
    </source>
</evidence>
<feature type="domain" description="Response regulatory" evidence="8">
    <location>
        <begin position="5"/>
        <end position="119"/>
    </location>
</feature>
<keyword evidence="2" id="KW-0902">Two-component regulatory system</keyword>
<reference evidence="10 11" key="1">
    <citation type="submission" date="2021-01" db="EMBL/GenBank/DDBJ databases">
        <title>Genomic Encyclopedia of Type Strains, Phase IV (KMG-IV): sequencing the most valuable type-strain genomes for metagenomic binning, comparative biology and taxonomic classification.</title>
        <authorList>
            <person name="Goeker M."/>
        </authorList>
    </citation>
    <scope>NUCLEOTIDE SEQUENCE [LARGE SCALE GENOMIC DNA]</scope>
    <source>
        <strain evidence="10 11">DSM 25540</strain>
    </source>
</reference>
<dbReference type="Pfam" id="PF00072">
    <property type="entry name" value="Response_reg"/>
    <property type="match status" value="1"/>
</dbReference>
<dbReference type="SUPFAM" id="SSF46894">
    <property type="entry name" value="C-terminal effector domain of the bipartite response regulators"/>
    <property type="match status" value="1"/>
</dbReference>
<dbReference type="InterPro" id="IPR036388">
    <property type="entry name" value="WH-like_DNA-bd_sf"/>
</dbReference>
<dbReference type="Gene3D" id="3.40.50.2300">
    <property type="match status" value="1"/>
</dbReference>
<evidence type="ECO:0000313" key="10">
    <source>
        <dbReference type="EMBL" id="MBM7630959.1"/>
    </source>
</evidence>
<dbReference type="Gene3D" id="1.10.10.10">
    <property type="entry name" value="Winged helix-like DNA-binding domain superfamily/Winged helix DNA-binding domain"/>
    <property type="match status" value="1"/>
</dbReference>
<comment type="caution">
    <text evidence="10">The sequence shown here is derived from an EMBL/GenBank/DDBJ whole genome shotgun (WGS) entry which is preliminary data.</text>
</comment>
<dbReference type="InterPro" id="IPR016032">
    <property type="entry name" value="Sig_transdc_resp-reg_C-effctor"/>
</dbReference>
<dbReference type="SMART" id="SM00862">
    <property type="entry name" value="Trans_reg_C"/>
    <property type="match status" value="1"/>
</dbReference>
<dbReference type="Pfam" id="PF00486">
    <property type="entry name" value="Trans_reg_C"/>
    <property type="match status" value="1"/>
</dbReference>
<dbReference type="PANTHER" id="PTHR48111:SF52">
    <property type="entry name" value="TRANSCRIPTIONAL REGULATORY PROTEIN YVRH"/>
    <property type="match status" value="1"/>
</dbReference>
<evidence type="ECO:0000259" key="8">
    <source>
        <dbReference type="PROSITE" id="PS50110"/>
    </source>
</evidence>
<keyword evidence="3" id="KW-0805">Transcription regulation</keyword>
<evidence type="ECO:0000256" key="1">
    <source>
        <dbReference type="ARBA" id="ARBA00022553"/>
    </source>
</evidence>
<name>A0ABS2P6N8_9BACL</name>
<keyword evidence="11" id="KW-1185">Reference proteome</keyword>
<dbReference type="InterPro" id="IPR001867">
    <property type="entry name" value="OmpR/PhoB-type_DNA-bd"/>
</dbReference>
<dbReference type="PANTHER" id="PTHR48111">
    <property type="entry name" value="REGULATOR OF RPOS"/>
    <property type="match status" value="1"/>
</dbReference>
<feature type="domain" description="OmpR/PhoB-type" evidence="9">
    <location>
        <begin position="130"/>
        <end position="229"/>
    </location>
</feature>
<keyword evidence="1 6" id="KW-0597">Phosphoprotein</keyword>
<feature type="DNA-binding region" description="OmpR/PhoB-type" evidence="7">
    <location>
        <begin position="130"/>
        <end position="229"/>
    </location>
</feature>
<dbReference type="Proteomes" id="UP000741863">
    <property type="component" value="Unassembled WGS sequence"/>
</dbReference>
<evidence type="ECO:0000256" key="5">
    <source>
        <dbReference type="ARBA" id="ARBA00023163"/>
    </source>
</evidence>
<dbReference type="PROSITE" id="PS51755">
    <property type="entry name" value="OMPR_PHOB"/>
    <property type="match status" value="1"/>
</dbReference>
<dbReference type="EMBL" id="JAFBEC010000001">
    <property type="protein sequence ID" value="MBM7630959.1"/>
    <property type="molecule type" value="Genomic_DNA"/>
</dbReference>
<protein>
    <submittedName>
        <fullName evidence="10">DNA-binding response OmpR family regulator</fullName>
    </submittedName>
</protein>
<accession>A0ABS2P6N8</accession>
<dbReference type="InterPro" id="IPR001789">
    <property type="entry name" value="Sig_transdc_resp-reg_receiver"/>
</dbReference>
<dbReference type="InterPro" id="IPR011006">
    <property type="entry name" value="CheY-like_superfamily"/>
</dbReference>
<proteinExistence type="predicted"/>
<dbReference type="PROSITE" id="PS50110">
    <property type="entry name" value="RESPONSE_REGULATORY"/>
    <property type="match status" value="1"/>
</dbReference>
<dbReference type="CDD" id="cd17574">
    <property type="entry name" value="REC_OmpR"/>
    <property type="match status" value="1"/>
</dbReference>
<dbReference type="SMART" id="SM00448">
    <property type="entry name" value="REC"/>
    <property type="match status" value="1"/>
</dbReference>
<keyword evidence="4 7" id="KW-0238">DNA-binding</keyword>
<evidence type="ECO:0000256" key="6">
    <source>
        <dbReference type="PROSITE-ProRule" id="PRU00169"/>
    </source>
</evidence>
<dbReference type="SUPFAM" id="SSF52172">
    <property type="entry name" value="CheY-like"/>
    <property type="match status" value="1"/>
</dbReference>
<dbReference type="RefSeq" id="WP_204695121.1">
    <property type="nucleotide sequence ID" value="NZ_JAFBEC010000001.1"/>
</dbReference>
<dbReference type="Gene3D" id="6.10.250.690">
    <property type="match status" value="1"/>
</dbReference>
<evidence type="ECO:0000256" key="2">
    <source>
        <dbReference type="ARBA" id="ARBA00023012"/>
    </source>
</evidence>
<evidence type="ECO:0000313" key="11">
    <source>
        <dbReference type="Proteomes" id="UP000741863"/>
    </source>
</evidence>
<gene>
    <name evidence="10" type="ORF">JOD17_000050</name>
</gene>
<keyword evidence="5" id="KW-0804">Transcription</keyword>
<dbReference type="GO" id="GO:0003677">
    <property type="term" value="F:DNA binding"/>
    <property type="evidence" value="ECO:0007669"/>
    <property type="project" value="UniProtKB-KW"/>
</dbReference>
<feature type="modified residue" description="4-aspartylphosphate" evidence="6">
    <location>
        <position position="55"/>
    </location>
</feature>
<sequence>MSEPRILLVEDDPSIRMMLQKVLNKEGFHMVDSAETQRRALELCQTYTYDFILLDVMLPDGDGFSICRQIRHLTSATIFFVSAKDTDFDKLSGFAIGGDDYITKPFNPLEIVARIRARIARHSPVVQQEKRRFTYQRFTIDEREGTLTVLGERVQCPALVFQLVLFFCKHPNQVFHKEQLYEHVWEDPLSFDAHTVTVHIRRVREKIEADPSRPTYIETVRGLGYRFVPDQEPS</sequence>
<dbReference type="InterPro" id="IPR039420">
    <property type="entry name" value="WalR-like"/>
</dbReference>
<dbReference type="CDD" id="cd00383">
    <property type="entry name" value="trans_reg_C"/>
    <property type="match status" value="1"/>
</dbReference>
<evidence type="ECO:0000256" key="7">
    <source>
        <dbReference type="PROSITE-ProRule" id="PRU01091"/>
    </source>
</evidence>
<evidence type="ECO:0000259" key="9">
    <source>
        <dbReference type="PROSITE" id="PS51755"/>
    </source>
</evidence>
<evidence type="ECO:0000256" key="4">
    <source>
        <dbReference type="ARBA" id="ARBA00023125"/>
    </source>
</evidence>
<organism evidence="10 11">
    <name type="scientific">Geomicrobium sediminis</name>
    <dbReference type="NCBI Taxonomy" id="1347788"/>
    <lineage>
        <taxon>Bacteria</taxon>
        <taxon>Bacillati</taxon>
        <taxon>Bacillota</taxon>
        <taxon>Bacilli</taxon>
        <taxon>Bacillales</taxon>
        <taxon>Geomicrobium</taxon>
    </lineage>
</organism>